<keyword evidence="2" id="KW-1185">Reference proteome</keyword>
<reference evidence="1" key="1">
    <citation type="submission" date="2023-04" db="EMBL/GenBank/DDBJ databases">
        <title>Draft Genome sequencing of Naganishia species isolated from polar environments using Oxford Nanopore Technology.</title>
        <authorList>
            <person name="Leo P."/>
            <person name="Venkateswaran K."/>
        </authorList>
    </citation>
    <scope>NUCLEOTIDE SEQUENCE</scope>
    <source>
        <strain evidence="1">MNA-CCFEE 5262</strain>
    </source>
</reference>
<organism evidence="1 2">
    <name type="scientific">Naganishia adeliensis</name>
    <dbReference type="NCBI Taxonomy" id="92952"/>
    <lineage>
        <taxon>Eukaryota</taxon>
        <taxon>Fungi</taxon>
        <taxon>Dikarya</taxon>
        <taxon>Basidiomycota</taxon>
        <taxon>Agaricomycotina</taxon>
        <taxon>Tremellomycetes</taxon>
        <taxon>Filobasidiales</taxon>
        <taxon>Filobasidiaceae</taxon>
        <taxon>Naganishia</taxon>
    </lineage>
</organism>
<comment type="caution">
    <text evidence="1">The sequence shown here is derived from an EMBL/GenBank/DDBJ whole genome shotgun (WGS) entry which is preliminary data.</text>
</comment>
<gene>
    <name evidence="1" type="ORF">QFC20_003740</name>
</gene>
<sequence length="351" mass="38425">MEMRGLWRTAAKAARQSSAPARYNRIAIRNASSTGSQVSPTGSKTAGKLDVGPPAPKVTEGPKAGNWPWRTVEADAATGKTTEERLIYSRPPSFRPKMLWFVIAAWIPASVLMADNLIRGYENEEFEAKAAAALDTANAKTSATQSSTDTTATSSAKTTERVSEDPHPDLAPEPQTVHTSTKANSMLPFVTNGQLAATAIVLAGSFMTFVSLAYPTRVITRLAQVRTRQGAQEPWKYLIKMETASNQMWAGSWKKARLIDPSRINVGLIRHGTTESPFLRVKVQPSKQDRVLGDTYTYRLDFTKLRKGDHGVPTKTPQAKESAVKSGPQVRPWEEVVISLRRVEEVFGSLG</sequence>
<protein>
    <submittedName>
        <fullName evidence="1">Uncharacterized protein</fullName>
    </submittedName>
</protein>
<name>A0ACC2W7Y0_9TREE</name>
<evidence type="ECO:0000313" key="2">
    <source>
        <dbReference type="Proteomes" id="UP001230649"/>
    </source>
</evidence>
<dbReference type="EMBL" id="JASBWS010000037">
    <property type="protein sequence ID" value="KAJ9107205.1"/>
    <property type="molecule type" value="Genomic_DNA"/>
</dbReference>
<accession>A0ACC2W7Y0</accession>
<evidence type="ECO:0000313" key="1">
    <source>
        <dbReference type="EMBL" id="KAJ9107205.1"/>
    </source>
</evidence>
<dbReference type="Proteomes" id="UP001230649">
    <property type="component" value="Unassembled WGS sequence"/>
</dbReference>
<proteinExistence type="predicted"/>